<evidence type="ECO:0000313" key="6">
    <source>
        <dbReference type="Proteomes" id="UP000198356"/>
    </source>
</evidence>
<dbReference type="Pfam" id="PF00589">
    <property type="entry name" value="Phage_integrase"/>
    <property type="match status" value="1"/>
</dbReference>
<dbReference type="EMBL" id="FZOU01000004">
    <property type="protein sequence ID" value="SNT14226.1"/>
    <property type="molecule type" value="Genomic_DNA"/>
</dbReference>
<keyword evidence="6" id="KW-1185">Reference proteome</keyword>
<keyword evidence="2" id="KW-0238">DNA-binding</keyword>
<dbReference type="Gene3D" id="1.10.150.130">
    <property type="match status" value="1"/>
</dbReference>
<dbReference type="GO" id="GO:0003677">
    <property type="term" value="F:DNA binding"/>
    <property type="evidence" value="ECO:0007669"/>
    <property type="project" value="UniProtKB-KW"/>
</dbReference>
<dbReference type="PANTHER" id="PTHR30349">
    <property type="entry name" value="PHAGE INTEGRASE-RELATED"/>
    <property type="match status" value="1"/>
</dbReference>
<feature type="domain" description="Tyr recombinase" evidence="4">
    <location>
        <begin position="184"/>
        <end position="382"/>
    </location>
</feature>
<dbReference type="SUPFAM" id="SSF56349">
    <property type="entry name" value="DNA breaking-rejoining enzymes"/>
    <property type="match status" value="1"/>
</dbReference>
<dbReference type="OrthoDB" id="102940at2"/>
<comment type="similarity">
    <text evidence="1">Belongs to the 'phage' integrase family.</text>
</comment>
<dbReference type="InterPro" id="IPR050090">
    <property type="entry name" value="Tyrosine_recombinase_XerCD"/>
</dbReference>
<reference evidence="5 6" key="1">
    <citation type="submission" date="2017-06" db="EMBL/GenBank/DDBJ databases">
        <authorList>
            <person name="Kim H.J."/>
            <person name="Triplett B.A."/>
        </authorList>
    </citation>
    <scope>NUCLEOTIDE SEQUENCE [LARGE SCALE GENOMIC DNA]</scope>
    <source>
        <strain evidence="5 6">DSM 18704</strain>
    </source>
</reference>
<protein>
    <submittedName>
        <fullName evidence="5">Site-specific recombinase XerD</fullName>
    </submittedName>
</protein>
<proteinExistence type="inferred from homology"/>
<name>A0A239K6Z3_9BACT</name>
<evidence type="ECO:0000256" key="3">
    <source>
        <dbReference type="ARBA" id="ARBA00023172"/>
    </source>
</evidence>
<dbReference type="GO" id="GO:0015074">
    <property type="term" value="P:DNA integration"/>
    <property type="evidence" value="ECO:0007669"/>
    <property type="project" value="InterPro"/>
</dbReference>
<dbReference type="InterPro" id="IPR011010">
    <property type="entry name" value="DNA_brk_join_enz"/>
</dbReference>
<evidence type="ECO:0000256" key="2">
    <source>
        <dbReference type="ARBA" id="ARBA00023125"/>
    </source>
</evidence>
<dbReference type="InterPro" id="IPR013762">
    <property type="entry name" value="Integrase-like_cat_sf"/>
</dbReference>
<gene>
    <name evidence="5" type="ORF">SAMN05421770_104359</name>
</gene>
<sequence length="414" mass="47264">MGTSYQKGWVRLRGKKWYGYFRRMEIDPSTSEPKPAVAQVILGFKSEMSKSQAREKLEGEIAKLGKQPLNGDKSMVNGVVTFGWFVLHRYLPLKEADWRDETAKVKKHLIQADLVDEFGDVRLENFDKFTLQTHLNKLAKTRSRDRVLQIRAYIKAIFAEAVDQDFLPKDPARTLKTPANLRETDKTVLSWEQLAAALARLGLRDRILLKLDMTNALRPSELFAFRWKCHRVEAVSLTIVETIYKGKIRPYGKTKGSLTEVPIAKDLSDDLVAWRQVSQEQYDKKKKKHGLPPEDAEAFLFPNRDGSFMDPSNYRKRVLHKLATELGLPKLTFQVIRRTIATLAQKKGTVKDVQGMMRHSRVATTTDVYMQEMPEGVRATVDSIHRELQGTMKKLGAKGKMRPPAITESAAMVH</sequence>
<evidence type="ECO:0000313" key="5">
    <source>
        <dbReference type="EMBL" id="SNT14226.1"/>
    </source>
</evidence>
<dbReference type="Proteomes" id="UP000198356">
    <property type="component" value="Unassembled WGS sequence"/>
</dbReference>
<dbReference type="InterPro" id="IPR010998">
    <property type="entry name" value="Integrase_recombinase_N"/>
</dbReference>
<dbReference type="InterPro" id="IPR002104">
    <property type="entry name" value="Integrase_catalytic"/>
</dbReference>
<organism evidence="5 6">
    <name type="scientific">Granulicella rosea</name>
    <dbReference type="NCBI Taxonomy" id="474952"/>
    <lineage>
        <taxon>Bacteria</taxon>
        <taxon>Pseudomonadati</taxon>
        <taxon>Acidobacteriota</taxon>
        <taxon>Terriglobia</taxon>
        <taxon>Terriglobales</taxon>
        <taxon>Acidobacteriaceae</taxon>
        <taxon>Granulicella</taxon>
    </lineage>
</organism>
<evidence type="ECO:0000256" key="1">
    <source>
        <dbReference type="ARBA" id="ARBA00008857"/>
    </source>
</evidence>
<dbReference type="Gene3D" id="1.10.443.10">
    <property type="entry name" value="Intergrase catalytic core"/>
    <property type="match status" value="1"/>
</dbReference>
<keyword evidence="3" id="KW-0233">DNA recombination</keyword>
<dbReference type="AlphaFoldDB" id="A0A239K6Z3"/>
<accession>A0A239K6Z3</accession>
<dbReference type="PROSITE" id="PS51898">
    <property type="entry name" value="TYR_RECOMBINASE"/>
    <property type="match status" value="1"/>
</dbReference>
<dbReference type="GO" id="GO:0006310">
    <property type="term" value="P:DNA recombination"/>
    <property type="evidence" value="ECO:0007669"/>
    <property type="project" value="UniProtKB-KW"/>
</dbReference>
<dbReference type="PANTHER" id="PTHR30349:SF64">
    <property type="entry name" value="PROPHAGE INTEGRASE INTD-RELATED"/>
    <property type="match status" value="1"/>
</dbReference>
<evidence type="ECO:0000259" key="4">
    <source>
        <dbReference type="PROSITE" id="PS51898"/>
    </source>
</evidence>